<name>A0A4S3LXP9_9FLAO</name>
<evidence type="ECO:0000313" key="5">
    <source>
        <dbReference type="Proteomes" id="UP000305939"/>
    </source>
</evidence>
<organism evidence="4 5">
    <name type="scientific">Robertkochia marina</name>
    <dbReference type="NCBI Taxonomy" id="1227945"/>
    <lineage>
        <taxon>Bacteria</taxon>
        <taxon>Pseudomonadati</taxon>
        <taxon>Bacteroidota</taxon>
        <taxon>Flavobacteriia</taxon>
        <taxon>Flavobacteriales</taxon>
        <taxon>Flavobacteriaceae</taxon>
        <taxon>Robertkochia</taxon>
    </lineage>
</organism>
<dbReference type="GO" id="GO:0003677">
    <property type="term" value="F:DNA binding"/>
    <property type="evidence" value="ECO:0007669"/>
    <property type="project" value="UniProtKB-UniRule"/>
</dbReference>
<dbReference type="AlphaFoldDB" id="A0A4S3LXP9"/>
<evidence type="ECO:0000259" key="3">
    <source>
        <dbReference type="PROSITE" id="PS50977"/>
    </source>
</evidence>
<evidence type="ECO:0000256" key="1">
    <source>
        <dbReference type="ARBA" id="ARBA00023125"/>
    </source>
</evidence>
<sequence>MRPILTNFKIQINENIYLKDPESSKLGKKIIDHSILMIDDIGFEHFTFKKLAQQISSTESSVYRYFENKHQLLVYLTNWYWSWMEYKLVFSTHNIENPKRKLELAIEIVTSTPKEDDQFSHVNEVKLGKIVVAEFSKSYLTKEVDQENKEGYFSTFKRLVGRLADMILELDKDYEHPRSLISTIIQGALHQQYSREHLPSLTDCGSDEEIIAFYKNLLLTQINA</sequence>
<accession>A0A4S3LXP9</accession>
<evidence type="ECO:0000313" key="4">
    <source>
        <dbReference type="EMBL" id="THD66322.1"/>
    </source>
</evidence>
<dbReference type="PROSITE" id="PS50977">
    <property type="entry name" value="HTH_TETR_2"/>
    <property type="match status" value="1"/>
</dbReference>
<gene>
    <name evidence="4" type="ORF">E7Z59_10935</name>
</gene>
<dbReference type="InterPro" id="IPR009057">
    <property type="entry name" value="Homeodomain-like_sf"/>
</dbReference>
<protein>
    <submittedName>
        <fullName evidence="4">TetR/AcrR family transcriptional regulator</fullName>
    </submittedName>
</protein>
<reference evidence="4 5" key="1">
    <citation type="submission" date="2019-04" db="EMBL/GenBank/DDBJ databases">
        <title>Draft genome sequence of Robertkochia marina CC-AMO-30D.</title>
        <authorList>
            <person name="Hameed A."/>
            <person name="Lin S.-Y."/>
            <person name="Shahina M."/>
            <person name="Lai W.-A."/>
            <person name="Young C.-C."/>
        </authorList>
    </citation>
    <scope>NUCLEOTIDE SEQUENCE [LARGE SCALE GENOMIC DNA]</scope>
    <source>
        <strain evidence="4 5">CC-AMO-30D</strain>
    </source>
</reference>
<proteinExistence type="predicted"/>
<dbReference type="SUPFAM" id="SSF46689">
    <property type="entry name" value="Homeodomain-like"/>
    <property type="match status" value="1"/>
</dbReference>
<keyword evidence="5" id="KW-1185">Reference proteome</keyword>
<dbReference type="Pfam" id="PF00440">
    <property type="entry name" value="TetR_N"/>
    <property type="match status" value="1"/>
</dbReference>
<feature type="DNA-binding region" description="H-T-H motif" evidence="2">
    <location>
        <begin position="47"/>
        <end position="66"/>
    </location>
</feature>
<dbReference type="RefSeq" id="WP_136336394.1">
    <property type="nucleotide sequence ID" value="NZ_QXMP01000017.1"/>
</dbReference>
<comment type="caution">
    <text evidence="4">The sequence shown here is derived from an EMBL/GenBank/DDBJ whole genome shotgun (WGS) entry which is preliminary data.</text>
</comment>
<keyword evidence="1 2" id="KW-0238">DNA-binding</keyword>
<dbReference type="OrthoDB" id="649282at2"/>
<dbReference type="Gene3D" id="1.10.357.10">
    <property type="entry name" value="Tetracycline Repressor, domain 2"/>
    <property type="match status" value="1"/>
</dbReference>
<dbReference type="InterPro" id="IPR001647">
    <property type="entry name" value="HTH_TetR"/>
</dbReference>
<feature type="domain" description="HTH tetR-type" evidence="3">
    <location>
        <begin position="24"/>
        <end position="84"/>
    </location>
</feature>
<dbReference type="EMBL" id="SSMC01000003">
    <property type="protein sequence ID" value="THD66322.1"/>
    <property type="molecule type" value="Genomic_DNA"/>
</dbReference>
<dbReference type="Proteomes" id="UP000305939">
    <property type="component" value="Unassembled WGS sequence"/>
</dbReference>
<evidence type="ECO:0000256" key="2">
    <source>
        <dbReference type="PROSITE-ProRule" id="PRU00335"/>
    </source>
</evidence>